<dbReference type="eggNOG" id="ENOG502ZBZ3">
    <property type="taxonomic scope" value="Bacteria"/>
</dbReference>
<dbReference type="AlphaFoldDB" id="F9DXV7"/>
<sequence>MITEGRTMADIKNEIEKASGIETIIDHLLKTPGIKVNREKFLTGKFAKITDEKQLIEILETGPYAAGIKKSNIDNIAKATVQKRTLISTGISTAAGLPGGLAMAATIPADIAQFFGNSLRMAQELAYLYGHEDLWLDEHLDTEKARNRMIIFLGAMLGVGGSSSALKLAAPGVAKTILKKVPQIALTKTVYYPIVKRISSYIGVEITKRTFASGLSKAVPVVGGVISGTITFTIMRPMGKRLAKTLSESLLLTNKDVMEEYEIIKKEFPEVDNMKFEKEADKSMLFSDE</sequence>
<dbReference type="EMBL" id="AFPZ01000115">
    <property type="protein sequence ID" value="EGQ20095.1"/>
    <property type="molecule type" value="Genomic_DNA"/>
</dbReference>
<name>F9DXV7_9BACL</name>
<feature type="transmembrane region" description="Helical" evidence="1">
    <location>
        <begin position="218"/>
        <end position="235"/>
    </location>
</feature>
<accession>F9DXV7</accession>
<keyword evidence="1" id="KW-1133">Transmembrane helix</keyword>
<protein>
    <recommendedName>
        <fullName evidence="4">Bacteriochlorophyll 4-vinyl reductase</fullName>
    </recommendedName>
</protein>
<proteinExistence type="predicted"/>
<evidence type="ECO:0000313" key="3">
    <source>
        <dbReference type="Proteomes" id="UP000005316"/>
    </source>
</evidence>
<gene>
    <name evidence="2" type="ORF">HMPREF9372_3638</name>
</gene>
<dbReference type="HOGENOM" id="CLU_071994_1_0_9"/>
<feature type="transmembrane region" description="Helical" evidence="1">
    <location>
        <begin position="150"/>
        <end position="170"/>
    </location>
</feature>
<reference evidence="2 3" key="1">
    <citation type="submission" date="2011-04" db="EMBL/GenBank/DDBJ databases">
        <authorList>
            <person name="Muzny D."/>
            <person name="Qin X."/>
            <person name="Deng J."/>
            <person name="Jiang H."/>
            <person name="Liu Y."/>
            <person name="Qu J."/>
            <person name="Song X.-Z."/>
            <person name="Zhang L."/>
            <person name="Thornton R."/>
            <person name="Coyle M."/>
            <person name="Francisco L."/>
            <person name="Jackson L."/>
            <person name="Javaid M."/>
            <person name="Korchina V."/>
            <person name="Kovar C."/>
            <person name="Mata R."/>
            <person name="Mathew T."/>
            <person name="Ngo R."/>
            <person name="Nguyen L."/>
            <person name="Nguyen N."/>
            <person name="Okwuonu G."/>
            <person name="Ongeri F."/>
            <person name="Pham C."/>
            <person name="Simmons D."/>
            <person name="Wilczek-Boney K."/>
            <person name="Hale W."/>
            <person name="Jakkamsetti A."/>
            <person name="Pham P."/>
            <person name="Ruth R."/>
            <person name="San Lucas F."/>
            <person name="Warren J."/>
            <person name="Zhang J."/>
            <person name="Zhao Z."/>
            <person name="Zhou C."/>
            <person name="Zhu D."/>
            <person name="Lee S."/>
            <person name="Bess C."/>
            <person name="Blankenburg K."/>
            <person name="Forbes L."/>
            <person name="Fu Q."/>
            <person name="Gubbala S."/>
            <person name="Hirani K."/>
            <person name="Jayaseelan J.C."/>
            <person name="Lara F."/>
            <person name="Munidasa M."/>
            <person name="Palculict T."/>
            <person name="Patil S."/>
            <person name="Pu L.-L."/>
            <person name="Saada N."/>
            <person name="Tang L."/>
            <person name="Weissenberger G."/>
            <person name="Zhu Y."/>
            <person name="Hemphill L."/>
            <person name="Shang Y."/>
            <person name="Youmans B."/>
            <person name="Ayvaz T."/>
            <person name="Ross M."/>
            <person name="Santibanez J."/>
            <person name="Aqrawi P."/>
            <person name="Gross S."/>
            <person name="Joshi V."/>
            <person name="Fowler G."/>
            <person name="Nazareth L."/>
            <person name="Reid J."/>
            <person name="Worley K."/>
            <person name="Petrosino J."/>
            <person name="Highlander S."/>
            <person name="Gibbs R."/>
        </authorList>
    </citation>
    <scope>NUCLEOTIDE SEQUENCE [LARGE SCALE GENOMIC DNA]</scope>
    <source>
        <strain evidence="2 3">2681</strain>
    </source>
</reference>
<keyword evidence="1" id="KW-0812">Transmembrane</keyword>
<evidence type="ECO:0008006" key="4">
    <source>
        <dbReference type="Google" id="ProtNLM"/>
    </source>
</evidence>
<organism evidence="2 3">
    <name type="scientific">Sporosarcina newyorkensis 2681</name>
    <dbReference type="NCBI Taxonomy" id="1027292"/>
    <lineage>
        <taxon>Bacteria</taxon>
        <taxon>Bacillati</taxon>
        <taxon>Bacillota</taxon>
        <taxon>Bacilli</taxon>
        <taxon>Bacillales</taxon>
        <taxon>Caryophanaceae</taxon>
        <taxon>Sporosarcina</taxon>
    </lineage>
</organism>
<comment type="caution">
    <text evidence="2">The sequence shown here is derived from an EMBL/GenBank/DDBJ whole genome shotgun (WGS) entry which is preliminary data.</text>
</comment>
<evidence type="ECO:0000256" key="1">
    <source>
        <dbReference type="SAM" id="Phobius"/>
    </source>
</evidence>
<dbReference type="Proteomes" id="UP000005316">
    <property type="component" value="Unassembled WGS sequence"/>
</dbReference>
<evidence type="ECO:0000313" key="2">
    <source>
        <dbReference type="EMBL" id="EGQ20095.1"/>
    </source>
</evidence>
<keyword evidence="1" id="KW-0472">Membrane</keyword>